<feature type="transmembrane region" description="Helical" evidence="6">
    <location>
        <begin position="174"/>
        <end position="195"/>
    </location>
</feature>
<feature type="transmembrane region" description="Helical" evidence="6">
    <location>
        <begin position="43"/>
        <end position="67"/>
    </location>
</feature>
<feature type="transmembrane region" description="Helical" evidence="6">
    <location>
        <begin position="88"/>
        <end position="111"/>
    </location>
</feature>
<dbReference type="Pfam" id="PF01040">
    <property type="entry name" value="UbiA"/>
    <property type="match status" value="1"/>
</dbReference>
<dbReference type="Proteomes" id="UP000542342">
    <property type="component" value="Unassembled WGS sequence"/>
</dbReference>
<dbReference type="InterPro" id="IPR000537">
    <property type="entry name" value="UbiA_prenyltransferase"/>
</dbReference>
<feature type="transmembrane region" description="Helical" evidence="6">
    <location>
        <begin position="149"/>
        <end position="168"/>
    </location>
</feature>
<organism evidence="7 8">
    <name type="scientific">Thermogemmata fonticola</name>
    <dbReference type="NCBI Taxonomy" id="2755323"/>
    <lineage>
        <taxon>Bacteria</taxon>
        <taxon>Pseudomonadati</taxon>
        <taxon>Planctomycetota</taxon>
        <taxon>Planctomycetia</taxon>
        <taxon>Gemmatales</taxon>
        <taxon>Gemmataceae</taxon>
        <taxon>Thermogemmata</taxon>
    </lineage>
</organism>
<protein>
    <submittedName>
        <fullName evidence="7">UbiA family prenyltransferase</fullName>
    </submittedName>
</protein>
<evidence type="ECO:0000256" key="1">
    <source>
        <dbReference type="ARBA" id="ARBA00004141"/>
    </source>
</evidence>
<dbReference type="PANTHER" id="PTHR42723">
    <property type="entry name" value="CHLOROPHYLL SYNTHASE"/>
    <property type="match status" value="1"/>
</dbReference>
<feature type="transmembrane region" description="Helical" evidence="6">
    <location>
        <begin position="236"/>
        <end position="256"/>
    </location>
</feature>
<evidence type="ECO:0000256" key="5">
    <source>
        <dbReference type="ARBA" id="ARBA00023136"/>
    </source>
</evidence>
<keyword evidence="8" id="KW-1185">Reference proteome</keyword>
<evidence type="ECO:0000256" key="4">
    <source>
        <dbReference type="ARBA" id="ARBA00022989"/>
    </source>
</evidence>
<dbReference type="Gene3D" id="1.10.357.140">
    <property type="entry name" value="UbiA prenyltransferase"/>
    <property type="match status" value="1"/>
</dbReference>
<dbReference type="EMBL" id="JACEFB010000008">
    <property type="protein sequence ID" value="MBA2226775.1"/>
    <property type="molecule type" value="Genomic_DNA"/>
</dbReference>
<evidence type="ECO:0000313" key="8">
    <source>
        <dbReference type="Proteomes" id="UP000542342"/>
    </source>
</evidence>
<dbReference type="InterPro" id="IPR050475">
    <property type="entry name" value="Prenyltransferase_related"/>
</dbReference>
<feature type="transmembrane region" description="Helical" evidence="6">
    <location>
        <begin position="123"/>
        <end position="142"/>
    </location>
</feature>
<dbReference type="CDD" id="cd13964">
    <property type="entry name" value="PT_UbiA_1"/>
    <property type="match status" value="1"/>
</dbReference>
<keyword evidence="2" id="KW-1003">Cell membrane</keyword>
<keyword evidence="3 6" id="KW-0812">Transmembrane</keyword>
<evidence type="ECO:0000256" key="6">
    <source>
        <dbReference type="SAM" id="Phobius"/>
    </source>
</evidence>
<accession>A0A7V8VEW9</accession>
<keyword evidence="5 6" id="KW-0472">Membrane</keyword>
<name>A0A7V8VEW9_9BACT</name>
<comment type="subcellular location">
    <subcellularLocation>
        <location evidence="1">Membrane</location>
        <topology evidence="1">Multi-pass membrane protein</topology>
    </subcellularLocation>
</comment>
<feature type="transmembrane region" description="Helical" evidence="6">
    <location>
        <begin position="207"/>
        <end position="224"/>
    </location>
</feature>
<evidence type="ECO:0000313" key="7">
    <source>
        <dbReference type="EMBL" id="MBA2226775.1"/>
    </source>
</evidence>
<gene>
    <name evidence="7" type="ORF">H0921_11445</name>
</gene>
<feature type="transmembrane region" description="Helical" evidence="6">
    <location>
        <begin position="276"/>
        <end position="303"/>
    </location>
</feature>
<keyword evidence="7" id="KW-0808">Transferase</keyword>
<proteinExistence type="predicted"/>
<dbReference type="RefSeq" id="WP_194538222.1">
    <property type="nucleotide sequence ID" value="NZ_JACEFB010000008.1"/>
</dbReference>
<keyword evidence="4 6" id="KW-1133">Transmembrane helix</keyword>
<dbReference type="PANTHER" id="PTHR42723:SF1">
    <property type="entry name" value="CHLOROPHYLL SYNTHASE, CHLOROPLASTIC"/>
    <property type="match status" value="1"/>
</dbReference>
<evidence type="ECO:0000256" key="2">
    <source>
        <dbReference type="ARBA" id="ARBA00022475"/>
    </source>
</evidence>
<reference evidence="7 8" key="1">
    <citation type="submission" date="2020-07" db="EMBL/GenBank/DDBJ databases">
        <title>Thermogemmata thermophila gen. nov., sp. nov., a novel moderate thermophilic planctomycete from a Kamchatka hot spring.</title>
        <authorList>
            <person name="Elcheninov A.G."/>
            <person name="Podosokorskaya O.A."/>
            <person name="Kovaleva O.L."/>
            <person name="Novikov A."/>
            <person name="Bonch-Osmolovskaya E.A."/>
            <person name="Toshchakov S.V."/>
            <person name="Kublanov I.V."/>
        </authorList>
    </citation>
    <scope>NUCLEOTIDE SEQUENCE [LARGE SCALE GENOMIC DNA]</scope>
    <source>
        <strain evidence="7 8">2918</strain>
    </source>
</reference>
<feature type="transmembrane region" description="Helical" evidence="6">
    <location>
        <begin position="12"/>
        <end position="37"/>
    </location>
</feature>
<dbReference type="GO" id="GO:0016020">
    <property type="term" value="C:membrane"/>
    <property type="evidence" value="ECO:0007669"/>
    <property type="project" value="UniProtKB-SubCell"/>
</dbReference>
<comment type="caution">
    <text evidence="7">The sequence shown here is derived from an EMBL/GenBank/DDBJ whole genome shotgun (WGS) entry which is preliminary data.</text>
</comment>
<sequence>MTRSCWLAYAQLLRLPNVFTAFADIALGVMVFEALAADTERSWLAWAGLFVASGSLYLAGMVWNDIFDRHEDARTRPQRPLPSRRVSTRAAILLGSGLLIAGIAAAWGVAAGEGLSLEVGFEHPGWIATFLAMLIMLYDGVWKATWIGPWLMGGCRFGNVLLGVSLIPGDALPWVWRLHLAAVVGLYIVGVTWLARREEGRSEPGQLRVAAALIVGALLLALTLRARLPEQSGSVLFPYLLAAFGVYLGDALVTAIRQPQPPIVQAAVTRCLRGLILLDAVLAVAFVGLPGLILLFLLLPAVWLGKWVYAT</sequence>
<dbReference type="AlphaFoldDB" id="A0A7V8VEW9"/>
<evidence type="ECO:0000256" key="3">
    <source>
        <dbReference type="ARBA" id="ARBA00022692"/>
    </source>
</evidence>
<dbReference type="InterPro" id="IPR044878">
    <property type="entry name" value="UbiA_sf"/>
</dbReference>
<dbReference type="GO" id="GO:0016765">
    <property type="term" value="F:transferase activity, transferring alkyl or aryl (other than methyl) groups"/>
    <property type="evidence" value="ECO:0007669"/>
    <property type="project" value="InterPro"/>
</dbReference>